<keyword evidence="4" id="KW-0732">Signal</keyword>
<sequence length="255" mass="28578">MQKLVHFFMLMALCFMILFPSLTVKAEVNEATLGYKILAKPQNNAKLVDIVEFDVIDGDSLKIELENGDVNTFKLANVYAPKLQHPVTGPQSFANESKARLNELLQSAKDIKIEFLADEQKDSQGRSLIYLWTDKILVQEVMTTEGLTAYYSQDDANSPYLETLIFSEDYAKRNGLNVWSTNETFGENIDVDQYQSNAQNNQVGFSSQDNQAASQNIYFKNCSEAKAAGAAPLYQGEPGYRPQLDRDKDGIACEL</sequence>
<dbReference type="InterPro" id="IPR035437">
    <property type="entry name" value="SNase_OB-fold_sf"/>
</dbReference>
<dbReference type="RefSeq" id="WP_078756208.1">
    <property type="nucleotide sequence ID" value="NZ_FUWO01000013.1"/>
</dbReference>
<dbReference type="GO" id="GO:0004519">
    <property type="term" value="F:endonuclease activity"/>
    <property type="evidence" value="ECO:0007669"/>
    <property type="project" value="UniProtKB-KW"/>
</dbReference>
<protein>
    <submittedName>
        <fullName evidence="6">Micrococcal nuclease</fullName>
    </submittedName>
</protein>
<organism evidence="6 7">
    <name type="scientific">Globicatella sulfidifaciens DSM 15739</name>
    <dbReference type="NCBI Taxonomy" id="1121925"/>
    <lineage>
        <taxon>Bacteria</taxon>
        <taxon>Bacillati</taxon>
        <taxon>Bacillota</taxon>
        <taxon>Bacilli</taxon>
        <taxon>Lactobacillales</taxon>
        <taxon>Aerococcaceae</taxon>
        <taxon>Globicatella</taxon>
    </lineage>
</organism>
<feature type="domain" description="TNase-like" evidence="5">
    <location>
        <begin position="55"/>
        <end position="181"/>
    </location>
</feature>
<evidence type="ECO:0000256" key="4">
    <source>
        <dbReference type="SAM" id="SignalP"/>
    </source>
</evidence>
<dbReference type="SMART" id="SM00318">
    <property type="entry name" value="SNc"/>
    <property type="match status" value="1"/>
</dbReference>
<proteinExistence type="predicted"/>
<dbReference type="AlphaFoldDB" id="A0A1T4MNN9"/>
<evidence type="ECO:0000256" key="1">
    <source>
        <dbReference type="ARBA" id="ARBA00022722"/>
    </source>
</evidence>
<reference evidence="7" key="1">
    <citation type="submission" date="2017-02" db="EMBL/GenBank/DDBJ databases">
        <authorList>
            <person name="Varghese N."/>
            <person name="Submissions S."/>
        </authorList>
    </citation>
    <scope>NUCLEOTIDE SEQUENCE [LARGE SCALE GENOMIC DNA]</scope>
    <source>
        <strain evidence="7">DSM 15739</strain>
    </source>
</reference>
<evidence type="ECO:0000313" key="7">
    <source>
        <dbReference type="Proteomes" id="UP000189941"/>
    </source>
</evidence>
<evidence type="ECO:0000256" key="3">
    <source>
        <dbReference type="ARBA" id="ARBA00022801"/>
    </source>
</evidence>
<dbReference type="GO" id="GO:0016787">
    <property type="term" value="F:hydrolase activity"/>
    <property type="evidence" value="ECO:0007669"/>
    <property type="project" value="UniProtKB-KW"/>
</dbReference>
<dbReference type="PROSITE" id="PS50830">
    <property type="entry name" value="TNASE_3"/>
    <property type="match status" value="1"/>
</dbReference>
<keyword evidence="2" id="KW-0255">Endonuclease</keyword>
<gene>
    <name evidence="6" type="ORF">SAMN02746011_01491</name>
</gene>
<dbReference type="Pfam" id="PF00565">
    <property type="entry name" value="SNase"/>
    <property type="match status" value="1"/>
</dbReference>
<keyword evidence="7" id="KW-1185">Reference proteome</keyword>
<dbReference type="InterPro" id="IPR008613">
    <property type="entry name" value="Excalibur_Ca-bd_domain"/>
</dbReference>
<name>A0A1T4MNN9_9LACT</name>
<dbReference type="Gene3D" id="2.40.50.90">
    <property type="match status" value="1"/>
</dbReference>
<feature type="signal peptide" evidence="4">
    <location>
        <begin position="1"/>
        <end position="26"/>
    </location>
</feature>
<dbReference type="PANTHER" id="PTHR12302:SF3">
    <property type="entry name" value="SERINE_THREONINE-PROTEIN KINASE 31"/>
    <property type="match status" value="1"/>
</dbReference>
<evidence type="ECO:0000259" key="5">
    <source>
        <dbReference type="PROSITE" id="PS50830"/>
    </source>
</evidence>
<feature type="chain" id="PRO_5012617201" evidence="4">
    <location>
        <begin position="27"/>
        <end position="255"/>
    </location>
</feature>
<dbReference type="OrthoDB" id="2139622at2"/>
<keyword evidence="3" id="KW-0378">Hydrolase</keyword>
<dbReference type="InterPro" id="IPR016071">
    <property type="entry name" value="Staphylococal_nuclease_OB-fold"/>
</dbReference>
<dbReference type="SMART" id="SM00894">
    <property type="entry name" value="Excalibur"/>
    <property type="match status" value="1"/>
</dbReference>
<dbReference type="Pfam" id="PF05901">
    <property type="entry name" value="Excalibur"/>
    <property type="match status" value="1"/>
</dbReference>
<dbReference type="EMBL" id="FUWO01000013">
    <property type="protein sequence ID" value="SJZ68659.1"/>
    <property type="molecule type" value="Genomic_DNA"/>
</dbReference>
<accession>A0A1T4MNN9</accession>
<dbReference type="PANTHER" id="PTHR12302">
    <property type="entry name" value="EBNA2 BINDING PROTEIN P100"/>
    <property type="match status" value="1"/>
</dbReference>
<evidence type="ECO:0000313" key="6">
    <source>
        <dbReference type="EMBL" id="SJZ68659.1"/>
    </source>
</evidence>
<dbReference type="Proteomes" id="UP000189941">
    <property type="component" value="Unassembled WGS sequence"/>
</dbReference>
<evidence type="ECO:0000256" key="2">
    <source>
        <dbReference type="ARBA" id="ARBA00022759"/>
    </source>
</evidence>
<dbReference type="STRING" id="1121925.SAMN02746011_01491"/>
<dbReference type="SUPFAM" id="SSF50199">
    <property type="entry name" value="Staphylococcal nuclease"/>
    <property type="match status" value="1"/>
</dbReference>
<keyword evidence="1" id="KW-0540">Nuclease</keyword>